<keyword evidence="1" id="KW-1003">Cell membrane</keyword>
<protein>
    <recommendedName>
        <fullName evidence="9">POTRA domain-containing protein</fullName>
    </recommendedName>
</protein>
<gene>
    <name evidence="7" type="ORF">A2983_02345</name>
</gene>
<evidence type="ECO:0000256" key="5">
    <source>
        <dbReference type="ARBA" id="ARBA00023306"/>
    </source>
</evidence>
<sequence length="276" mass="32030">MRVFKQKKIRRVLRHNFSFQSGSEKLDIKKMTLKNKLFGFLSILALISIIGLFIWHPAFKIRIITLTGLERTDYAEVRRTAENILGSQRFGFLPRNNYFLINESELEEIIVNRFFFEAIKITKKFPNSLLIKVYERQPVAIIQKEDSRSLVDSNALIVEKLSQIDVTTSTKNNFPLLVYLDGISSQPEKDKQLVEGVLAWNNFITKSLNVSVINYVIETETSGMIVIEDGWRILANFTENREAQFTALNAAFKQNNFSTEGLRYIDVRYPGRAYWQ</sequence>
<name>A0A1F6N2X3_9BACT</name>
<keyword evidence="2" id="KW-0132">Cell division</keyword>
<evidence type="ECO:0000256" key="2">
    <source>
        <dbReference type="ARBA" id="ARBA00022618"/>
    </source>
</evidence>
<dbReference type="Proteomes" id="UP000177040">
    <property type="component" value="Unassembled WGS sequence"/>
</dbReference>
<feature type="transmembrane region" description="Helical" evidence="6">
    <location>
        <begin position="37"/>
        <end position="55"/>
    </location>
</feature>
<evidence type="ECO:0000256" key="6">
    <source>
        <dbReference type="SAM" id="Phobius"/>
    </source>
</evidence>
<dbReference type="AlphaFoldDB" id="A0A1F6N2X3"/>
<evidence type="ECO:0008006" key="9">
    <source>
        <dbReference type="Google" id="ProtNLM"/>
    </source>
</evidence>
<evidence type="ECO:0000313" key="7">
    <source>
        <dbReference type="EMBL" id="OGH78269.1"/>
    </source>
</evidence>
<evidence type="ECO:0000313" key="8">
    <source>
        <dbReference type="Proteomes" id="UP000177040"/>
    </source>
</evidence>
<keyword evidence="6" id="KW-0472">Membrane</keyword>
<dbReference type="GO" id="GO:0005886">
    <property type="term" value="C:plasma membrane"/>
    <property type="evidence" value="ECO:0007669"/>
    <property type="project" value="TreeGrafter"/>
</dbReference>
<dbReference type="PANTHER" id="PTHR37820">
    <property type="entry name" value="CELL DIVISION PROTEIN DIVIB"/>
    <property type="match status" value="1"/>
</dbReference>
<comment type="caution">
    <text evidence="7">The sequence shown here is derived from an EMBL/GenBank/DDBJ whole genome shotgun (WGS) entry which is preliminary data.</text>
</comment>
<evidence type="ECO:0000256" key="3">
    <source>
        <dbReference type="ARBA" id="ARBA00022692"/>
    </source>
</evidence>
<organism evidence="7 8">
    <name type="scientific">Candidatus Magasanikbacteria bacterium RIFCSPLOWO2_01_FULL_40_15</name>
    <dbReference type="NCBI Taxonomy" id="1798686"/>
    <lineage>
        <taxon>Bacteria</taxon>
        <taxon>Candidatus Magasanikiibacteriota</taxon>
    </lineage>
</organism>
<dbReference type="PANTHER" id="PTHR37820:SF1">
    <property type="entry name" value="CELL DIVISION PROTEIN FTSQ"/>
    <property type="match status" value="1"/>
</dbReference>
<keyword evidence="4 6" id="KW-1133">Transmembrane helix</keyword>
<reference evidence="7 8" key="1">
    <citation type="journal article" date="2016" name="Nat. Commun.">
        <title>Thousands of microbial genomes shed light on interconnected biogeochemical processes in an aquifer system.</title>
        <authorList>
            <person name="Anantharaman K."/>
            <person name="Brown C.T."/>
            <person name="Hug L.A."/>
            <person name="Sharon I."/>
            <person name="Castelle C.J."/>
            <person name="Probst A.J."/>
            <person name="Thomas B.C."/>
            <person name="Singh A."/>
            <person name="Wilkins M.J."/>
            <person name="Karaoz U."/>
            <person name="Brodie E.L."/>
            <person name="Williams K.H."/>
            <person name="Hubbard S.S."/>
            <person name="Banfield J.F."/>
        </authorList>
    </citation>
    <scope>NUCLEOTIDE SEQUENCE [LARGE SCALE GENOMIC DNA]</scope>
</reference>
<proteinExistence type="predicted"/>
<evidence type="ECO:0000256" key="4">
    <source>
        <dbReference type="ARBA" id="ARBA00022989"/>
    </source>
</evidence>
<evidence type="ECO:0000256" key="1">
    <source>
        <dbReference type="ARBA" id="ARBA00022475"/>
    </source>
</evidence>
<keyword evidence="5" id="KW-0131">Cell cycle</keyword>
<keyword evidence="3 6" id="KW-0812">Transmembrane</keyword>
<accession>A0A1F6N2X3</accession>
<dbReference type="GO" id="GO:0051301">
    <property type="term" value="P:cell division"/>
    <property type="evidence" value="ECO:0007669"/>
    <property type="project" value="UniProtKB-KW"/>
</dbReference>
<dbReference type="InterPro" id="IPR050487">
    <property type="entry name" value="FtsQ_DivIB"/>
</dbReference>
<dbReference type="EMBL" id="MFQH01000015">
    <property type="protein sequence ID" value="OGH78269.1"/>
    <property type="molecule type" value="Genomic_DNA"/>
</dbReference>